<organism evidence="2">
    <name type="scientific">Melampsora larici-populina (strain 98AG31 / pathotype 3-4-7)</name>
    <name type="common">Poplar leaf rust fungus</name>
    <dbReference type="NCBI Taxonomy" id="747676"/>
    <lineage>
        <taxon>Eukaryota</taxon>
        <taxon>Fungi</taxon>
        <taxon>Dikarya</taxon>
        <taxon>Basidiomycota</taxon>
        <taxon>Pucciniomycotina</taxon>
        <taxon>Pucciniomycetes</taxon>
        <taxon>Pucciniales</taxon>
        <taxon>Melampsoraceae</taxon>
        <taxon>Melampsora</taxon>
    </lineage>
</organism>
<dbReference type="InParanoid" id="F4RMX2"/>
<reference evidence="2" key="1">
    <citation type="journal article" date="2011" name="Proc. Natl. Acad. Sci. U.S.A.">
        <title>Obligate biotrophy features unraveled by the genomic analysis of rust fungi.</title>
        <authorList>
            <person name="Duplessis S."/>
            <person name="Cuomo C.A."/>
            <person name="Lin Y.-C."/>
            <person name="Aerts A."/>
            <person name="Tisserant E."/>
            <person name="Veneault-Fourrey C."/>
            <person name="Joly D.L."/>
            <person name="Hacquard S."/>
            <person name="Amselem J."/>
            <person name="Cantarel B.L."/>
            <person name="Chiu R."/>
            <person name="Coutinho P.M."/>
            <person name="Feau N."/>
            <person name="Field M."/>
            <person name="Frey P."/>
            <person name="Gelhaye E."/>
            <person name="Goldberg J."/>
            <person name="Grabherr M.G."/>
            <person name="Kodira C.D."/>
            <person name="Kohler A."/>
            <person name="Kuees U."/>
            <person name="Lindquist E.A."/>
            <person name="Lucas S.M."/>
            <person name="Mago R."/>
            <person name="Mauceli E."/>
            <person name="Morin E."/>
            <person name="Murat C."/>
            <person name="Pangilinan J.L."/>
            <person name="Park R."/>
            <person name="Pearson M."/>
            <person name="Quesneville H."/>
            <person name="Rouhier N."/>
            <person name="Sakthikumar S."/>
            <person name="Salamov A.A."/>
            <person name="Schmutz J."/>
            <person name="Selles B."/>
            <person name="Shapiro H."/>
            <person name="Tanguay P."/>
            <person name="Tuskan G.A."/>
            <person name="Henrissat B."/>
            <person name="Van de Peer Y."/>
            <person name="Rouze P."/>
            <person name="Ellis J.G."/>
            <person name="Dodds P.N."/>
            <person name="Schein J.E."/>
            <person name="Zhong S."/>
            <person name="Hamelin R.C."/>
            <person name="Grigoriev I.V."/>
            <person name="Szabo L.J."/>
            <person name="Martin F."/>
        </authorList>
    </citation>
    <scope>NUCLEOTIDE SEQUENCE [LARGE SCALE GENOMIC DNA]</scope>
    <source>
        <strain evidence="2">98AG31 / pathotype 3-4-7</strain>
    </source>
</reference>
<keyword evidence="2" id="KW-1185">Reference proteome</keyword>
<dbReference type="EMBL" id="GL883109">
    <property type="protein sequence ID" value="EGG06189.1"/>
    <property type="molecule type" value="Genomic_DNA"/>
</dbReference>
<protein>
    <submittedName>
        <fullName evidence="1">Uncharacterized protein</fullName>
    </submittedName>
</protein>
<evidence type="ECO:0000313" key="2">
    <source>
        <dbReference type="Proteomes" id="UP000001072"/>
    </source>
</evidence>
<dbReference type="Proteomes" id="UP000001072">
    <property type="component" value="Unassembled WGS sequence"/>
</dbReference>
<evidence type="ECO:0000313" key="1">
    <source>
        <dbReference type="EMBL" id="EGG06189.1"/>
    </source>
</evidence>
<dbReference type="PANTHER" id="PTHR33973:SF4">
    <property type="entry name" value="OS07G0153300 PROTEIN"/>
    <property type="match status" value="1"/>
</dbReference>
<sequence length="228" mass="26414">MDELKVIPIFPFDASSIHFLDIILPPLLLYLSILIYDLEHQPKPTHSNRSHLFFNQTHHARFLPHSSQHQFNYTLLQFGLDLDQLESHQLNLPFKLFKFIKSTSKLSSRFLSFLPITSIHPKDYLYELTPQSDPKQEAKLSPQSIKSSLLNELRDHHQIDVENTIGSVYVITMPSYLGYEAMNPLSIYFCYSPIDQVKSQLDGKPTHPALSIVVLEVHNTFSERHLYV</sequence>
<dbReference type="VEuPathDB" id="FungiDB:MELLADRAFT_71956"/>
<dbReference type="AlphaFoldDB" id="F4RMX2"/>
<gene>
    <name evidence="1" type="ORF">MELLADRAFT_71956</name>
</gene>
<proteinExistence type="predicted"/>
<dbReference type="RefSeq" id="XP_007410427.1">
    <property type="nucleotide sequence ID" value="XM_007410365.1"/>
</dbReference>
<dbReference type="HOGENOM" id="CLU_1217264_0_0_1"/>
<dbReference type="Pfam" id="PF07103">
    <property type="entry name" value="DUF1365"/>
    <property type="match status" value="1"/>
</dbReference>
<dbReference type="GeneID" id="18931981"/>
<dbReference type="KEGG" id="mlr:MELLADRAFT_71956"/>
<dbReference type="OrthoDB" id="3340520at2759"/>
<feature type="non-terminal residue" evidence="1">
    <location>
        <position position="228"/>
    </location>
</feature>
<dbReference type="PANTHER" id="PTHR33973">
    <property type="entry name" value="OS07G0153300 PROTEIN"/>
    <property type="match status" value="1"/>
</dbReference>
<dbReference type="InterPro" id="IPR010775">
    <property type="entry name" value="DUF1365"/>
</dbReference>
<name>F4RMX2_MELLP</name>
<accession>F4RMX2</accession>